<evidence type="ECO:0000313" key="14">
    <source>
        <dbReference type="Proteomes" id="UP000472262"/>
    </source>
</evidence>
<keyword evidence="14" id="KW-1185">Reference proteome</keyword>
<evidence type="ECO:0000256" key="4">
    <source>
        <dbReference type="ARBA" id="ARBA00022737"/>
    </source>
</evidence>
<dbReference type="SUPFAM" id="SSF49417">
    <property type="entry name" value="p53-like transcription factors"/>
    <property type="match status" value="1"/>
</dbReference>
<dbReference type="Pfam" id="PF09270">
    <property type="entry name" value="BTD"/>
    <property type="match status" value="1"/>
</dbReference>
<evidence type="ECO:0000256" key="1">
    <source>
        <dbReference type="ARBA" id="ARBA00004123"/>
    </source>
</evidence>
<reference evidence="13" key="2">
    <citation type="submission" date="2025-09" db="UniProtKB">
        <authorList>
            <consortium name="Ensembl"/>
        </authorList>
    </citation>
    <scope>IDENTIFICATION</scope>
</reference>
<dbReference type="GO" id="GO:0007399">
    <property type="term" value="P:nervous system development"/>
    <property type="evidence" value="ECO:0007669"/>
    <property type="project" value="UniProtKB-ARBA"/>
</dbReference>
<dbReference type="GO" id="GO:0000978">
    <property type="term" value="F:RNA polymerase II cis-regulatory region sequence-specific DNA binding"/>
    <property type="evidence" value="ECO:0007669"/>
    <property type="project" value="InterPro"/>
</dbReference>
<evidence type="ECO:0000256" key="9">
    <source>
        <dbReference type="ARBA" id="ARBA00023163"/>
    </source>
</evidence>
<dbReference type="SUPFAM" id="SSF81296">
    <property type="entry name" value="E set domains"/>
    <property type="match status" value="1"/>
</dbReference>
<evidence type="ECO:0000256" key="10">
    <source>
        <dbReference type="ARBA" id="ARBA00023242"/>
    </source>
</evidence>
<keyword evidence="9" id="KW-0804">Transcription</keyword>
<comment type="similarity">
    <text evidence="2">Belongs to the Su(H) family.</text>
</comment>
<comment type="subcellular location">
    <subcellularLocation>
        <location evidence="1">Nucleus</location>
    </subcellularLocation>
</comment>
<dbReference type="InterPro" id="IPR037095">
    <property type="entry name" value="RBP-J/Cbf11_DNA-bd_sf"/>
</dbReference>
<name>A0A672PZI5_SINGR</name>
<dbReference type="FunCoup" id="A0A672PZI5">
    <property type="interactions" value="949"/>
</dbReference>
<dbReference type="GO" id="GO:0001228">
    <property type="term" value="F:DNA-binding transcription activator activity, RNA polymerase II-specific"/>
    <property type="evidence" value="ECO:0007669"/>
    <property type="project" value="InterPro"/>
</dbReference>
<keyword evidence="8" id="KW-0010">Activator</keyword>
<evidence type="ECO:0000256" key="5">
    <source>
        <dbReference type="ARBA" id="ARBA00022976"/>
    </source>
</evidence>
<dbReference type="AlphaFoldDB" id="A0A672PZI5"/>
<protein>
    <submittedName>
        <fullName evidence="13">Recombining binding protein suppressor of hairless</fullName>
    </submittedName>
</protein>
<keyword evidence="3" id="KW-0678">Repressor</keyword>
<dbReference type="InterPro" id="IPR014756">
    <property type="entry name" value="Ig_E-set"/>
</dbReference>
<dbReference type="Gene3D" id="2.60.40.1450">
    <property type="entry name" value="LAG1, DNA binding domain"/>
    <property type="match status" value="1"/>
</dbReference>
<organism evidence="13 14">
    <name type="scientific">Sinocyclocheilus grahami</name>
    <name type="common">Dianchi golden-line fish</name>
    <name type="synonym">Barbus grahami</name>
    <dbReference type="NCBI Taxonomy" id="75366"/>
    <lineage>
        <taxon>Eukaryota</taxon>
        <taxon>Metazoa</taxon>
        <taxon>Chordata</taxon>
        <taxon>Craniata</taxon>
        <taxon>Vertebrata</taxon>
        <taxon>Euteleostomi</taxon>
        <taxon>Actinopterygii</taxon>
        <taxon>Neopterygii</taxon>
        <taxon>Teleostei</taxon>
        <taxon>Ostariophysi</taxon>
        <taxon>Cypriniformes</taxon>
        <taxon>Cyprinidae</taxon>
        <taxon>Cyprininae</taxon>
        <taxon>Sinocyclocheilus</taxon>
    </lineage>
</organism>
<evidence type="ECO:0000259" key="11">
    <source>
        <dbReference type="SMART" id="SM01267"/>
    </source>
</evidence>
<dbReference type="InterPro" id="IPR015351">
    <property type="entry name" value="RBP-J/Cbf11/Cbf12_DNA-bd"/>
</dbReference>
<dbReference type="InterPro" id="IPR015350">
    <property type="entry name" value="Beta-trefoil_DNA-bd_dom"/>
</dbReference>
<dbReference type="SMART" id="SM01267">
    <property type="entry name" value="LAG1_DNAbind"/>
    <property type="match status" value="1"/>
</dbReference>
<feature type="domain" description="Beta-trefoil DNA-binding" evidence="12">
    <location>
        <begin position="245"/>
        <end position="394"/>
    </location>
</feature>
<evidence type="ECO:0000256" key="8">
    <source>
        <dbReference type="ARBA" id="ARBA00023159"/>
    </source>
</evidence>
<gene>
    <name evidence="13" type="primary">LOC107549731</name>
</gene>
<dbReference type="GO" id="GO:0060429">
    <property type="term" value="P:epithelium development"/>
    <property type="evidence" value="ECO:0007669"/>
    <property type="project" value="UniProtKB-ARBA"/>
</dbReference>
<dbReference type="Gene3D" id="2.80.10.50">
    <property type="match status" value="1"/>
</dbReference>
<keyword evidence="7" id="KW-0238">DNA-binding</keyword>
<evidence type="ECO:0000259" key="12">
    <source>
        <dbReference type="SMART" id="SM01268"/>
    </source>
</evidence>
<dbReference type="GO" id="GO:0007221">
    <property type="term" value="P:positive regulation of transcription of Notch receptor target"/>
    <property type="evidence" value="ECO:0007669"/>
    <property type="project" value="UniProtKB-ARBA"/>
</dbReference>
<dbReference type="Pfam" id="PF20144">
    <property type="entry name" value="TIG_SUH"/>
    <property type="match status" value="1"/>
</dbReference>
<reference evidence="13" key="1">
    <citation type="submission" date="2025-08" db="UniProtKB">
        <authorList>
            <consortium name="Ensembl"/>
        </authorList>
    </citation>
    <scope>IDENTIFICATION</scope>
</reference>
<dbReference type="FunFam" id="2.60.40.1450:FF:000001">
    <property type="entry name" value="Recombining binding protein suppressor of hairless"/>
    <property type="match status" value="1"/>
</dbReference>
<keyword evidence="5" id="KW-0914">Notch signaling pathway</keyword>
<dbReference type="SUPFAM" id="SSF110217">
    <property type="entry name" value="DNA-binding protein LAG-1 (CSL)"/>
    <property type="match status" value="1"/>
</dbReference>
<dbReference type="InterPro" id="IPR036358">
    <property type="entry name" value="BTD_sf"/>
</dbReference>
<keyword evidence="6" id="KW-0805">Transcription regulation</keyword>
<dbReference type="InParanoid" id="A0A672PZI5"/>
<dbReference type="CDD" id="cd01176">
    <property type="entry name" value="IPT_RBP-Jkappa"/>
    <property type="match status" value="1"/>
</dbReference>
<dbReference type="InterPro" id="IPR040159">
    <property type="entry name" value="CLS_fam"/>
</dbReference>
<dbReference type="GO" id="GO:0048513">
    <property type="term" value="P:animal organ development"/>
    <property type="evidence" value="ECO:0007669"/>
    <property type="project" value="UniProtKB-ARBA"/>
</dbReference>
<dbReference type="InterPro" id="IPR013783">
    <property type="entry name" value="Ig-like_fold"/>
</dbReference>
<dbReference type="SMART" id="SM01268">
    <property type="entry name" value="BTD"/>
    <property type="match status" value="1"/>
</dbReference>
<feature type="domain" description="RBP-J/Cbf11/Cbf12 DNA binding" evidence="11">
    <location>
        <begin position="113"/>
        <end position="244"/>
    </location>
</feature>
<dbReference type="Pfam" id="PF09271">
    <property type="entry name" value="LAG1-DNAbind"/>
    <property type="match status" value="1"/>
</dbReference>
<dbReference type="PANTHER" id="PTHR10665">
    <property type="entry name" value="RECOMBINING BINDING PROTEIN SUPPRESSOR OF HAIRLESS"/>
    <property type="match status" value="1"/>
</dbReference>
<evidence type="ECO:0000256" key="2">
    <source>
        <dbReference type="ARBA" id="ARBA00009704"/>
    </source>
</evidence>
<dbReference type="GO" id="GO:0005654">
    <property type="term" value="C:nucleoplasm"/>
    <property type="evidence" value="ECO:0007669"/>
    <property type="project" value="UniProtKB-ARBA"/>
</dbReference>
<dbReference type="GO" id="GO:0009653">
    <property type="term" value="P:anatomical structure morphogenesis"/>
    <property type="evidence" value="ECO:0007669"/>
    <property type="project" value="UniProtKB-ARBA"/>
</dbReference>
<dbReference type="Ensembl" id="ENSSGRT00000073354.1">
    <property type="protein sequence ID" value="ENSSGRP00000068837.1"/>
    <property type="gene ID" value="ENSSGRG00000034700.1"/>
</dbReference>
<keyword evidence="10" id="KW-0539">Nucleus</keyword>
<dbReference type="Proteomes" id="UP000472262">
    <property type="component" value="Unassembled WGS sequence"/>
</dbReference>
<dbReference type="InterPro" id="IPR008967">
    <property type="entry name" value="p53-like_TF_DNA-bd_sf"/>
</dbReference>
<evidence type="ECO:0000313" key="13">
    <source>
        <dbReference type="Ensembl" id="ENSSGRP00000068837.1"/>
    </source>
</evidence>
<dbReference type="FunFam" id="2.80.10.50:FF:000003">
    <property type="entry name" value="recombining binding protein suppressor of hairless"/>
    <property type="match status" value="1"/>
</dbReference>
<accession>A0A672PZI5</accession>
<proteinExistence type="inferred from homology"/>
<sequence length="573" mass="63842">MVRVFLLSRDQKSFPRLLLWRLPFSFTHPAPLPRSSSPAPFLSLPRSFSLQSASVVSAAGRVWERGSRESWSFGESLWKMAPVVTGKFGEHPQPQRLTREAMRNYLKERGDQTVLILHAKVAQKSYGNEKRFFCPPPCVYLMGCGWKKKREQMERDGCSEQESQPCAFIGIGNSDQEMQQLNLEGKNYCTAKTLYISDSDKRKHFMLSVKMFYGNSTDIGVFLSKRIKVISKPSKKKQSLKNADLCIASGTKVALFNRLRSQTVSTRYLHVEGGNFHASSQQWGAFYIHLLDDEESEGEEFTVRDGYIHYGHTVKLVCSVTGMALPRLVIRKVDKQTALLDADDPVSQLHKCAFYLKDTERMYLCLSQERIIQFQATPCPKEPNKEMINDGASWTIISTNKAEYTFYEGMGPVHTPVTPVPVVESLQLNGGGDVAMLELTGQNFTPNLRVWFGDVEAETMYRCGESMLCVVPDISAFREGWRWVRQPVQVPVTLVRNDGIIYSTTLTFTYTPEPGPRPHCSAAGAILRVGNTSLLSTTGNSMGGNGEATPYGANSTSNAITASSSNAAAAVVL</sequence>
<evidence type="ECO:0000256" key="6">
    <source>
        <dbReference type="ARBA" id="ARBA00023015"/>
    </source>
</evidence>
<dbReference type="Gene3D" id="2.60.40.10">
    <property type="entry name" value="Immunoglobulins"/>
    <property type="match status" value="1"/>
</dbReference>
<dbReference type="InterPro" id="IPR038007">
    <property type="entry name" value="RBP-Jkappa_IPT"/>
</dbReference>
<keyword evidence="4" id="KW-0677">Repeat</keyword>
<evidence type="ECO:0000256" key="7">
    <source>
        <dbReference type="ARBA" id="ARBA00023125"/>
    </source>
</evidence>
<dbReference type="FunFam" id="2.60.40.10:FF:000074">
    <property type="entry name" value="Recombining binding protein suppressor of hairless, putative"/>
    <property type="match status" value="1"/>
</dbReference>
<evidence type="ECO:0000256" key="3">
    <source>
        <dbReference type="ARBA" id="ARBA00022491"/>
    </source>
</evidence>
<dbReference type="GO" id="GO:0005667">
    <property type="term" value="C:transcription regulator complex"/>
    <property type="evidence" value="ECO:0007669"/>
    <property type="project" value="UniProtKB-ARBA"/>
</dbReference>
<dbReference type="GO" id="GO:0000122">
    <property type="term" value="P:negative regulation of transcription by RNA polymerase II"/>
    <property type="evidence" value="ECO:0007669"/>
    <property type="project" value="UniProtKB-ARBA"/>
</dbReference>